<dbReference type="Pfam" id="PF14539">
    <property type="entry name" value="DUF4442"/>
    <property type="match status" value="1"/>
</dbReference>
<evidence type="ECO:0000313" key="1">
    <source>
        <dbReference type="EMBL" id="GAA3783685.1"/>
    </source>
</evidence>
<dbReference type="Gene3D" id="3.10.129.10">
    <property type="entry name" value="Hotdog Thioesterase"/>
    <property type="match status" value="1"/>
</dbReference>
<dbReference type="SUPFAM" id="SSF54637">
    <property type="entry name" value="Thioesterase/thiol ester dehydrase-isomerase"/>
    <property type="match status" value="1"/>
</dbReference>
<keyword evidence="2" id="KW-1185">Reference proteome</keyword>
<reference evidence="2" key="1">
    <citation type="journal article" date="2019" name="Int. J. Syst. Evol. Microbiol.">
        <title>The Global Catalogue of Microorganisms (GCM) 10K type strain sequencing project: providing services to taxonomists for standard genome sequencing and annotation.</title>
        <authorList>
            <consortium name="The Broad Institute Genomics Platform"/>
            <consortium name="The Broad Institute Genome Sequencing Center for Infectious Disease"/>
            <person name="Wu L."/>
            <person name="Ma J."/>
        </authorList>
    </citation>
    <scope>NUCLEOTIDE SEQUENCE [LARGE SCALE GENOMIC DNA]</scope>
    <source>
        <strain evidence="2">JCM 17525</strain>
    </source>
</reference>
<proteinExistence type="predicted"/>
<dbReference type="RefSeq" id="WP_344728931.1">
    <property type="nucleotide sequence ID" value="NZ_BAABBI010000001.1"/>
</dbReference>
<dbReference type="Proteomes" id="UP001501456">
    <property type="component" value="Unassembled WGS sequence"/>
</dbReference>
<evidence type="ECO:0000313" key="2">
    <source>
        <dbReference type="Proteomes" id="UP001501456"/>
    </source>
</evidence>
<dbReference type="InterPro" id="IPR029069">
    <property type="entry name" value="HotDog_dom_sf"/>
</dbReference>
<protein>
    <submittedName>
        <fullName evidence="1">DUF4442 domain-containing protein</fullName>
    </submittedName>
</protein>
<gene>
    <name evidence="1" type="ORF">GCM10022271_15000</name>
</gene>
<organism evidence="1 2">
    <name type="scientific">Corallibacter vietnamensis</name>
    <dbReference type="NCBI Taxonomy" id="904130"/>
    <lineage>
        <taxon>Bacteria</taxon>
        <taxon>Pseudomonadati</taxon>
        <taxon>Bacteroidota</taxon>
        <taxon>Flavobacteriia</taxon>
        <taxon>Flavobacteriales</taxon>
        <taxon>Flavobacteriaceae</taxon>
        <taxon>Corallibacter</taxon>
    </lineage>
</organism>
<dbReference type="EMBL" id="BAABBI010000001">
    <property type="protein sequence ID" value="GAA3783685.1"/>
    <property type="molecule type" value="Genomic_DNA"/>
</dbReference>
<dbReference type="InterPro" id="IPR027961">
    <property type="entry name" value="DUF4442"/>
</dbReference>
<sequence>MKLTPRKINLFNLYKLPAVYFTGIRVKTITEQRCVVTVKHRWINQNPFKSLFWAVQGMAAELTTGALVLGKIKSSGKNISMLVANNKATFTKKATGRITFTCNDGDLINEAIDKAIKTGEGQTFWMKSIGVNQDNVEVSTFYFEWSIKVK</sequence>
<name>A0ABP7H8X2_9FLAO</name>
<accession>A0ABP7H8X2</accession>
<comment type="caution">
    <text evidence="1">The sequence shown here is derived from an EMBL/GenBank/DDBJ whole genome shotgun (WGS) entry which is preliminary data.</text>
</comment>